<dbReference type="EMBL" id="JBHULR010000004">
    <property type="protein sequence ID" value="MFD2547967.1"/>
    <property type="molecule type" value="Genomic_DNA"/>
</dbReference>
<name>A0ABW5KG28_9SPHI</name>
<dbReference type="Pfam" id="PF02469">
    <property type="entry name" value="Fasciclin"/>
    <property type="match status" value="1"/>
</dbReference>
<dbReference type="Proteomes" id="UP001597545">
    <property type="component" value="Unassembled WGS sequence"/>
</dbReference>
<dbReference type="Gene3D" id="2.30.180.10">
    <property type="entry name" value="FAS1 domain"/>
    <property type="match status" value="2"/>
</dbReference>
<dbReference type="InterPro" id="IPR050904">
    <property type="entry name" value="Adhesion/Biosynth-related"/>
</dbReference>
<dbReference type="PROSITE" id="PS50213">
    <property type="entry name" value="FAS1"/>
    <property type="match status" value="2"/>
</dbReference>
<organism evidence="2 3">
    <name type="scientific">Sphingobacterium suaedae</name>
    <dbReference type="NCBI Taxonomy" id="1686402"/>
    <lineage>
        <taxon>Bacteria</taxon>
        <taxon>Pseudomonadati</taxon>
        <taxon>Bacteroidota</taxon>
        <taxon>Sphingobacteriia</taxon>
        <taxon>Sphingobacteriales</taxon>
        <taxon>Sphingobacteriaceae</taxon>
        <taxon>Sphingobacterium</taxon>
    </lineage>
</organism>
<gene>
    <name evidence="2" type="ORF">ACFSR5_09970</name>
</gene>
<evidence type="ECO:0000313" key="2">
    <source>
        <dbReference type="EMBL" id="MFD2547967.1"/>
    </source>
</evidence>
<dbReference type="SMART" id="SM00554">
    <property type="entry name" value="FAS1"/>
    <property type="match status" value="1"/>
</dbReference>
<feature type="domain" description="FAS1" evidence="1">
    <location>
        <begin position="176"/>
        <end position="338"/>
    </location>
</feature>
<evidence type="ECO:0000313" key="3">
    <source>
        <dbReference type="Proteomes" id="UP001597545"/>
    </source>
</evidence>
<comment type="caution">
    <text evidence="2">The sequence shown here is derived from an EMBL/GenBank/DDBJ whole genome shotgun (WGS) entry which is preliminary data.</text>
</comment>
<sequence length="600" mass="66942">MKRNLKKQWKIGVTFLLSLCVLWACQKEMFRETTTDEVNITGYLDLHPDTYSLLSEILVRSKTAGYLGAYGTYTLFAPDNNAIQAWIKSKGKNTIADFSDDELLNLVKYHVIRDTVGSTRFTDGKIKTPTLFGEFLYTDVSSQSFRINRSAHITRMNVLCGNGLVHGIDQVLTPPTQSLAEVIENDNRYSIFSQALKETGFYDTLYFERGMEVPVEKRFQTVIVESDSVLKTQGIQSFADLKAEYSHTGDPKNPKDSLWLYMAYHISNDGKFLEDIVAMSTIYTLAPKEIISTKRDGIRILLNEDEFNGVFEPGAELNRNKSDVMASNGVLHESLQSFKIKVRKQVPVYFDAATSPELKVALGGAFGVNGTKALVSNGQPIANSLGFEKLDVLTIESNAYDYWGTLETKRPRANGDILNLSVCSNNANRVKYVELKTPYLVKGRYKVWVCFLQNGNAPEVQAIFNPGKEDEQVLPNIIFFNQTLSASGVSDMGNANADNLMLAQGYKRYMATSGDYNANGVAGGIKPKTGNDAGLNVGRLAGTIEVETTDRHTIRFLAVGGKCSSNSMWLDMIQFIPADDLEQIYPRFHQIPGELFYRPQ</sequence>
<accession>A0ABW5KG28</accession>
<dbReference type="SUPFAM" id="SSF82153">
    <property type="entry name" value="FAS1 domain"/>
    <property type="match status" value="2"/>
</dbReference>
<dbReference type="InterPro" id="IPR000782">
    <property type="entry name" value="FAS1_domain"/>
</dbReference>
<dbReference type="PANTHER" id="PTHR10900">
    <property type="entry name" value="PERIOSTIN-RELATED"/>
    <property type="match status" value="1"/>
</dbReference>
<keyword evidence="3" id="KW-1185">Reference proteome</keyword>
<dbReference type="PANTHER" id="PTHR10900:SF77">
    <property type="entry name" value="FI19380P1"/>
    <property type="match status" value="1"/>
</dbReference>
<dbReference type="InterPro" id="IPR036378">
    <property type="entry name" value="FAS1_dom_sf"/>
</dbReference>
<dbReference type="RefSeq" id="WP_380903270.1">
    <property type="nucleotide sequence ID" value="NZ_JBHUEG010000001.1"/>
</dbReference>
<protein>
    <submittedName>
        <fullName evidence="2">Fasciclin domain-containing protein</fullName>
    </submittedName>
</protein>
<feature type="domain" description="FAS1" evidence="1">
    <location>
        <begin position="37"/>
        <end position="172"/>
    </location>
</feature>
<proteinExistence type="predicted"/>
<reference evidence="3" key="1">
    <citation type="journal article" date="2019" name="Int. J. Syst. Evol. Microbiol.">
        <title>The Global Catalogue of Microorganisms (GCM) 10K type strain sequencing project: providing services to taxonomists for standard genome sequencing and annotation.</title>
        <authorList>
            <consortium name="The Broad Institute Genomics Platform"/>
            <consortium name="The Broad Institute Genome Sequencing Center for Infectious Disease"/>
            <person name="Wu L."/>
            <person name="Ma J."/>
        </authorList>
    </citation>
    <scope>NUCLEOTIDE SEQUENCE [LARGE SCALE GENOMIC DNA]</scope>
    <source>
        <strain evidence="3">KCTC 42662</strain>
    </source>
</reference>
<evidence type="ECO:0000259" key="1">
    <source>
        <dbReference type="PROSITE" id="PS50213"/>
    </source>
</evidence>